<dbReference type="EMBL" id="ABCC02000025">
    <property type="protein sequence ID" value="EDP17037.1"/>
    <property type="molecule type" value="Genomic_DNA"/>
</dbReference>
<evidence type="ECO:0000259" key="4">
    <source>
        <dbReference type="PROSITE" id="PS50949"/>
    </source>
</evidence>
<dbReference type="InterPro" id="IPR011711">
    <property type="entry name" value="GntR_C"/>
</dbReference>
<name>A8RQH5_ENTBW</name>
<dbReference type="SMART" id="SM00345">
    <property type="entry name" value="HTH_GNTR"/>
    <property type="match status" value="1"/>
</dbReference>
<dbReference type="SUPFAM" id="SSF46785">
    <property type="entry name" value="Winged helix' DNA-binding domain"/>
    <property type="match status" value="1"/>
</dbReference>
<dbReference type="AlphaFoldDB" id="A8RQH5"/>
<protein>
    <recommendedName>
        <fullName evidence="4">HTH gntR-type domain-containing protein</fullName>
    </recommendedName>
</protein>
<feature type="domain" description="HTH gntR-type" evidence="4">
    <location>
        <begin position="11"/>
        <end position="79"/>
    </location>
</feature>
<dbReference type="PaxDb" id="411902-CLOBOL_02737"/>
<dbReference type="PRINTS" id="PR00035">
    <property type="entry name" value="HTHGNTR"/>
</dbReference>
<dbReference type="InterPro" id="IPR000524">
    <property type="entry name" value="Tscrpt_reg_HTH_GntR"/>
</dbReference>
<dbReference type="Pfam" id="PF07729">
    <property type="entry name" value="FCD"/>
    <property type="match status" value="1"/>
</dbReference>
<evidence type="ECO:0000256" key="2">
    <source>
        <dbReference type="ARBA" id="ARBA00023125"/>
    </source>
</evidence>
<dbReference type="Pfam" id="PF00392">
    <property type="entry name" value="GntR"/>
    <property type="match status" value="1"/>
</dbReference>
<dbReference type="Gene3D" id="1.10.10.10">
    <property type="entry name" value="Winged helix-like DNA-binding domain superfamily/Winged helix DNA-binding domain"/>
    <property type="match status" value="1"/>
</dbReference>
<dbReference type="Proteomes" id="UP000005396">
    <property type="component" value="Unassembled WGS sequence"/>
</dbReference>
<gene>
    <name evidence="5" type="ORF">CLOBOL_02737</name>
</gene>
<evidence type="ECO:0000256" key="3">
    <source>
        <dbReference type="ARBA" id="ARBA00023163"/>
    </source>
</evidence>
<accession>A8RQH5</accession>
<evidence type="ECO:0000256" key="1">
    <source>
        <dbReference type="ARBA" id="ARBA00023015"/>
    </source>
</evidence>
<dbReference type="GO" id="GO:0003700">
    <property type="term" value="F:DNA-binding transcription factor activity"/>
    <property type="evidence" value="ECO:0007669"/>
    <property type="project" value="InterPro"/>
</dbReference>
<dbReference type="PANTHER" id="PTHR43537:SF5">
    <property type="entry name" value="UXU OPERON TRANSCRIPTIONAL REGULATOR"/>
    <property type="match status" value="1"/>
</dbReference>
<evidence type="ECO:0000313" key="6">
    <source>
        <dbReference type="Proteomes" id="UP000005396"/>
    </source>
</evidence>
<dbReference type="SMART" id="SM00895">
    <property type="entry name" value="FCD"/>
    <property type="match status" value="1"/>
</dbReference>
<dbReference type="PROSITE" id="PS50949">
    <property type="entry name" value="HTH_GNTR"/>
    <property type="match status" value="1"/>
</dbReference>
<organism evidence="5 6">
    <name type="scientific">Enterocloster bolteae (strain ATCC BAA-613 / DSM 15670 / CCUG 46953 / JCM 12243 / WAL 16351)</name>
    <name type="common">Clostridium bolteae</name>
    <dbReference type="NCBI Taxonomy" id="411902"/>
    <lineage>
        <taxon>Bacteria</taxon>
        <taxon>Bacillati</taxon>
        <taxon>Bacillota</taxon>
        <taxon>Clostridia</taxon>
        <taxon>Lachnospirales</taxon>
        <taxon>Lachnospiraceae</taxon>
        <taxon>Enterocloster</taxon>
    </lineage>
</organism>
<keyword evidence="2" id="KW-0238">DNA-binding</keyword>
<dbReference type="InterPro" id="IPR036390">
    <property type="entry name" value="WH_DNA-bd_sf"/>
</dbReference>
<dbReference type="InterPro" id="IPR008920">
    <property type="entry name" value="TF_FadR/GntR_C"/>
</dbReference>
<dbReference type="CDD" id="cd07377">
    <property type="entry name" value="WHTH_GntR"/>
    <property type="match status" value="1"/>
</dbReference>
<dbReference type="eggNOG" id="COG2186">
    <property type="taxonomic scope" value="Bacteria"/>
</dbReference>
<evidence type="ECO:0000313" key="5">
    <source>
        <dbReference type="EMBL" id="EDP17037.1"/>
    </source>
</evidence>
<dbReference type="HOGENOM" id="CLU_017584_9_2_9"/>
<dbReference type="Gene3D" id="1.20.120.530">
    <property type="entry name" value="GntR ligand-binding domain-like"/>
    <property type="match status" value="1"/>
</dbReference>
<reference evidence="5 6" key="1">
    <citation type="submission" date="2007-08" db="EMBL/GenBank/DDBJ databases">
        <authorList>
            <person name="Fulton L."/>
            <person name="Clifton S."/>
            <person name="Fulton B."/>
            <person name="Xu J."/>
            <person name="Minx P."/>
            <person name="Pepin K.H."/>
            <person name="Johnson M."/>
            <person name="Thiruvilangam P."/>
            <person name="Bhonagiri V."/>
            <person name="Nash W.E."/>
            <person name="Mardis E.R."/>
            <person name="Wilson R.K."/>
        </authorList>
    </citation>
    <scope>NUCLEOTIDE SEQUENCE [LARGE SCALE GENOMIC DNA]</scope>
    <source>
        <strain evidence="6">ATCC BAA-613 / DSM 15670 / CCUG 46953 / JCM 12243 / WAL 16351</strain>
    </source>
</reference>
<proteinExistence type="predicted"/>
<keyword evidence="1" id="KW-0805">Transcription regulation</keyword>
<sequence>MHQAGGNMEKQTLGEIASQKLLEMIQRDGYTAGDKLPTEAELVELLGVGRNTVREALRILMSRNIVTIRQGSGTFISDKNGVSDDPLGFAMIEDRRKLTEDLIQVRVMLEPPIAALAAQNATVEDIRQLENILLGLEEQMILREDYADKDSQFHAQIANCSHNLVMTNLVPVITDGVRVFAGAVQETEYEQTLKSHRRIFEAIRDRKPVEAQQAMYFHLMYNDNRYKGEMGDGKQGMKGTRAKEQ</sequence>
<dbReference type="GO" id="GO:0003677">
    <property type="term" value="F:DNA binding"/>
    <property type="evidence" value="ECO:0007669"/>
    <property type="project" value="UniProtKB-KW"/>
</dbReference>
<keyword evidence="3" id="KW-0804">Transcription</keyword>
<dbReference type="SUPFAM" id="SSF48008">
    <property type="entry name" value="GntR ligand-binding domain-like"/>
    <property type="match status" value="1"/>
</dbReference>
<comment type="caution">
    <text evidence="5">The sequence shown here is derived from an EMBL/GenBank/DDBJ whole genome shotgun (WGS) entry which is preliminary data.</text>
</comment>
<dbReference type="InterPro" id="IPR036388">
    <property type="entry name" value="WH-like_DNA-bd_sf"/>
</dbReference>
<dbReference type="PANTHER" id="PTHR43537">
    <property type="entry name" value="TRANSCRIPTIONAL REGULATOR, GNTR FAMILY"/>
    <property type="match status" value="1"/>
</dbReference>
<reference evidence="5 6" key="2">
    <citation type="submission" date="2007-09" db="EMBL/GenBank/DDBJ databases">
        <title>Draft genome sequence of Clostridium bolteae (ATCC BAA-613).</title>
        <authorList>
            <person name="Sudarsanam P."/>
            <person name="Ley R."/>
            <person name="Guruge J."/>
            <person name="Turnbaugh P.J."/>
            <person name="Mahowald M."/>
            <person name="Liep D."/>
            <person name="Gordon J."/>
        </authorList>
    </citation>
    <scope>NUCLEOTIDE SEQUENCE [LARGE SCALE GENOMIC DNA]</scope>
    <source>
        <strain evidence="6">ATCC BAA-613 / DSM 15670 / CCUG 46953 / JCM 12243 / WAL 16351</strain>
    </source>
</reference>